<name>A0A031LUU1_9CREN</name>
<dbReference type="RefSeq" id="WP_048098544.1">
    <property type="nucleotide sequence ID" value="NZ_JFZT01000014.1"/>
</dbReference>
<keyword evidence="1" id="KW-0238">DNA-binding</keyword>
<feature type="domain" description="Cas12f1-like TNB" evidence="2">
    <location>
        <begin position="318"/>
        <end position="382"/>
    </location>
</feature>
<sequence>MRLPIVKSDNKTTIFELPKREIIRAYKLPLKDERLKPFIDFYLTLVRKALQEIWENTRIEKLNKNGKKRVRVKITIPKDKEFKKKLRDKLEEINNKYASHWVDSAIRTAYSIMKIWRKRAIKGKAKIRMPRITRRFVRVKSTLMRVDGEKIRITLVANKEYLHVDFSKSWFYKKDMKVSEPILKEDSVILVFKKDLPLTTPLYAIGLDTNLYTLDGVTVDGKEVHESIKDIFTLKVSMSNKKAKIQSLSSKKQKNMKKVKEKYSHREKNKVKDLVYKKVHEFLNDHRNSIIAIERLNKVKMFNDVSRSLSRKISRTSWRLFHTVLKEKAGEYNSFVIEVDPYLTSKSCSRCGWVDPNLGASKVFICRCGLRIDRQINAGINILLRMCGFPHIPGVFDKVFRIMGGVIPLRGRIVMMSFGSERDEAQGFYGHDNKCP</sequence>
<dbReference type="Pfam" id="PF07282">
    <property type="entry name" value="Cas12f1-like_TNB"/>
    <property type="match status" value="1"/>
</dbReference>
<dbReference type="AlphaFoldDB" id="A0A031LUU1"/>
<evidence type="ECO:0000259" key="2">
    <source>
        <dbReference type="Pfam" id="PF07282"/>
    </source>
</evidence>
<gene>
    <name evidence="3" type="ORF">CM19_00890</name>
</gene>
<evidence type="ECO:0000313" key="3">
    <source>
        <dbReference type="EMBL" id="EZQ11535.1"/>
    </source>
</evidence>
<dbReference type="NCBIfam" id="TIGR01766">
    <property type="entry name" value="IS200/IS605 family accessory protein TnpB-like domain"/>
    <property type="match status" value="1"/>
</dbReference>
<dbReference type="Proteomes" id="UP000024332">
    <property type="component" value="Unassembled WGS sequence"/>
</dbReference>
<accession>A0A031LUU1</accession>
<organism evidence="3 4">
    <name type="scientific">Candidatus Acidianus copahuensis</name>
    <dbReference type="NCBI Taxonomy" id="1160895"/>
    <lineage>
        <taxon>Archaea</taxon>
        <taxon>Thermoproteota</taxon>
        <taxon>Thermoprotei</taxon>
        <taxon>Sulfolobales</taxon>
        <taxon>Sulfolobaceae</taxon>
        <taxon>Acidianus</taxon>
    </lineage>
</organism>
<dbReference type="STRING" id="1160895.CM19_00890"/>
<dbReference type="EMBL" id="JFZT01000014">
    <property type="protein sequence ID" value="EZQ11535.1"/>
    <property type="molecule type" value="Genomic_DNA"/>
</dbReference>
<proteinExistence type="predicted"/>
<evidence type="ECO:0000256" key="1">
    <source>
        <dbReference type="ARBA" id="ARBA00023125"/>
    </source>
</evidence>
<dbReference type="InterPro" id="IPR010095">
    <property type="entry name" value="Cas12f1-like_TNB"/>
</dbReference>
<comment type="caution">
    <text evidence="3">The sequence shown here is derived from an EMBL/GenBank/DDBJ whole genome shotgun (WGS) entry which is preliminary data.</text>
</comment>
<reference evidence="3 4" key="1">
    <citation type="submission" date="2014-03" db="EMBL/GenBank/DDBJ databases">
        <title>Draft genome sequence of the novel thermoacidophilic archaea Acidianus copahuensis ALE1 strain, isolated from Copahue volcanic area in Neuquen Argentina.</title>
        <authorList>
            <person name="Urbieta M.S."/>
            <person name="Rascovan N."/>
            <person name="Castro C."/>
            <person name="Revale S."/>
            <person name="Giaveno M.A."/>
            <person name="Vazquez M.P."/>
            <person name="Donati E.R."/>
        </authorList>
    </citation>
    <scope>NUCLEOTIDE SEQUENCE [LARGE SCALE GENOMIC DNA]</scope>
    <source>
        <strain evidence="3 4">ALE1</strain>
    </source>
</reference>
<protein>
    <recommendedName>
        <fullName evidence="2">Cas12f1-like TNB domain-containing protein</fullName>
    </recommendedName>
</protein>
<evidence type="ECO:0000313" key="4">
    <source>
        <dbReference type="Proteomes" id="UP000024332"/>
    </source>
</evidence>
<dbReference type="GO" id="GO:0003677">
    <property type="term" value="F:DNA binding"/>
    <property type="evidence" value="ECO:0007669"/>
    <property type="project" value="UniProtKB-KW"/>
</dbReference>
<keyword evidence="4" id="KW-1185">Reference proteome</keyword>